<dbReference type="GO" id="GO:0009102">
    <property type="term" value="P:biotin biosynthetic process"/>
    <property type="evidence" value="ECO:0007669"/>
    <property type="project" value="UniProtKB-UniRule"/>
</dbReference>
<comment type="subunit">
    <text evidence="13">Homodimer.</text>
</comment>
<evidence type="ECO:0000256" key="12">
    <source>
        <dbReference type="ARBA" id="ARBA00051157"/>
    </source>
</evidence>
<dbReference type="SUPFAM" id="SSF102114">
    <property type="entry name" value="Radical SAM enzymes"/>
    <property type="match status" value="1"/>
</dbReference>
<dbReference type="GO" id="GO:0004076">
    <property type="term" value="F:biotin synthase activity"/>
    <property type="evidence" value="ECO:0007669"/>
    <property type="project" value="UniProtKB-UniRule"/>
</dbReference>
<dbReference type="AlphaFoldDB" id="E0RT18"/>
<comment type="similarity">
    <text evidence="2 13">Belongs to the radical SAM superfamily. Biotin synthase family.</text>
</comment>
<name>E0RT18_WINT6</name>
<evidence type="ECO:0000256" key="4">
    <source>
        <dbReference type="ARBA" id="ARBA00022485"/>
    </source>
</evidence>
<sequence>MGNVNHLCSLVDETSPVSHYRGMERLFKVIGEYVEAGESLPDEYALRVLEVPASRLPELFVYTNRLRLARFGHRVHLCSIMNARSGACTEDCAFCAQSAHHRTEVEVYPLRRAEVIQEQYRAVARRLPVRHFGVVTSGERLSEEELDEVRAALSVKEGVRWCASLGALSKAALLRLKEAGLTRFHHNLETAPSFFPRICSTHSFEERLATVRAAKAVGLEVCSGGIFGMGESPEERVAFARILYEERVDSVPLNFLIPVPGTRLGGMKAMEPVEILRCIAMVRLVNPAAELKVCAGRLLLGDLQSMIFYAGATGMMVGDLLTVAGREVEKDLRMLEALGCEVGREGVGEWVGGMR</sequence>
<dbReference type="PIRSF" id="PIRSF001619">
    <property type="entry name" value="Biotin_synth"/>
    <property type="match status" value="1"/>
</dbReference>
<dbReference type="PaxDb" id="665571-STHERM_c12140"/>
<evidence type="ECO:0000259" key="15">
    <source>
        <dbReference type="PROSITE" id="PS51918"/>
    </source>
</evidence>
<comment type="function">
    <text evidence="13">Catalyzes the conversion of dethiobiotin (DTB) to biotin by the insertion of a sulfur atom into dethiobiotin via a radical-based mechanism.</text>
</comment>
<dbReference type="UniPathway" id="UPA00078">
    <property type="reaction ID" value="UER00162"/>
</dbReference>
<gene>
    <name evidence="13" type="primary">bioB</name>
    <name evidence="16" type="ordered locus">STHERM_c12140</name>
</gene>
<accession>E0RT18</accession>
<evidence type="ECO:0000256" key="8">
    <source>
        <dbReference type="ARBA" id="ARBA00022723"/>
    </source>
</evidence>
<dbReference type="InterPro" id="IPR058240">
    <property type="entry name" value="rSAM_sf"/>
</dbReference>
<dbReference type="NCBIfam" id="TIGR00433">
    <property type="entry name" value="bioB"/>
    <property type="match status" value="1"/>
</dbReference>
<organism evidence="16 17">
    <name type="scientific">Winmispira thermophila (strain ATCC 49972 / DSM 6192 / RI 19.B1)</name>
    <name type="common">Spirochaeta thermophila</name>
    <dbReference type="NCBI Taxonomy" id="665571"/>
    <lineage>
        <taxon>Bacteria</taxon>
        <taxon>Pseudomonadati</taxon>
        <taxon>Spirochaetota</taxon>
        <taxon>Spirochaetia</taxon>
        <taxon>Winmispirales</taxon>
        <taxon>Winmispiraceae</taxon>
        <taxon>Winmispira</taxon>
    </lineage>
</organism>
<dbReference type="EMBL" id="CP001698">
    <property type="protein sequence ID" value="ADN02155.1"/>
    <property type="molecule type" value="Genomic_DNA"/>
</dbReference>
<keyword evidence="11 13" id="KW-0411">Iron-sulfur</keyword>
<dbReference type="InterPro" id="IPR006638">
    <property type="entry name" value="Elp3/MiaA/NifB-like_rSAM"/>
</dbReference>
<comment type="cofactor">
    <cofactor evidence="14">
        <name>[2Fe-2S] cluster</name>
        <dbReference type="ChEBI" id="CHEBI:190135"/>
    </cofactor>
    <text evidence="14">Binds 1 [2Fe-2S] cluster. The cluster is coordinated with 3 cysteines and 1 arginine.</text>
</comment>
<keyword evidence="9 13" id="KW-0093">Biotin biosynthesis</keyword>
<comment type="pathway">
    <text evidence="1 13">Cofactor biosynthesis; biotin biosynthesis; biotin from 7,8-diaminononanoate: step 2/2.</text>
</comment>
<dbReference type="InterPro" id="IPR013785">
    <property type="entry name" value="Aldolase_TIM"/>
</dbReference>
<evidence type="ECO:0000256" key="5">
    <source>
        <dbReference type="ARBA" id="ARBA00022679"/>
    </source>
</evidence>
<feature type="binding site" evidence="13 14">
    <location>
        <position position="162"/>
    </location>
    <ligand>
        <name>[2Fe-2S] cluster</name>
        <dbReference type="ChEBI" id="CHEBI:190135"/>
    </ligand>
</feature>
<dbReference type="InterPro" id="IPR007197">
    <property type="entry name" value="rSAM"/>
</dbReference>
<reference evidence="16 17" key="2">
    <citation type="journal article" date="2010" name="J. Bacteriol.">
        <title>Genome sequence of the polysaccharide-degrading, thermophilic anaerobe Spirochaeta thermophila DSM 6192.</title>
        <authorList>
            <person name="Angelov A."/>
            <person name="Liebl S."/>
            <person name="Ballschmiter M."/>
            <person name="Bomeke M."/>
            <person name="Lehmann R."/>
            <person name="Liesegang H."/>
            <person name="Daniel R."/>
            <person name="Liebl W."/>
        </authorList>
    </citation>
    <scope>NUCLEOTIDE SEQUENCE [LARGE SCALE GENOMIC DNA]</scope>
    <source>
        <strain evidence="17">ATCC 49972 / DSM 6192 / RI 19.B1</strain>
    </source>
</reference>
<keyword evidence="6 13" id="KW-0949">S-adenosyl-L-methionine</keyword>
<protein>
    <recommendedName>
        <fullName evidence="3 13">Biotin synthase</fullName>
        <ecNumber evidence="3 13">2.8.1.6</ecNumber>
    </recommendedName>
</protein>
<evidence type="ECO:0000256" key="10">
    <source>
        <dbReference type="ARBA" id="ARBA00023004"/>
    </source>
</evidence>
<dbReference type="Pfam" id="PF06968">
    <property type="entry name" value="BATS"/>
    <property type="match status" value="1"/>
</dbReference>
<dbReference type="PROSITE" id="PS51918">
    <property type="entry name" value="RADICAL_SAM"/>
    <property type="match status" value="1"/>
</dbReference>
<evidence type="ECO:0000256" key="14">
    <source>
        <dbReference type="PIRSR" id="PIRSR001619-1"/>
    </source>
</evidence>
<dbReference type="EC" id="2.8.1.6" evidence="3 13"/>
<dbReference type="PANTHER" id="PTHR22976">
    <property type="entry name" value="BIOTIN SYNTHASE"/>
    <property type="match status" value="1"/>
</dbReference>
<dbReference type="InterPro" id="IPR010722">
    <property type="entry name" value="BATS_dom"/>
</dbReference>
<feature type="binding site" evidence="13 14">
    <location>
        <position position="92"/>
    </location>
    <ligand>
        <name>[4Fe-4S] cluster</name>
        <dbReference type="ChEBI" id="CHEBI:49883"/>
        <note>4Fe-4S-S-AdoMet</note>
    </ligand>
</feature>
<dbReference type="GO" id="GO:0051539">
    <property type="term" value="F:4 iron, 4 sulfur cluster binding"/>
    <property type="evidence" value="ECO:0007669"/>
    <property type="project" value="UniProtKB-KW"/>
</dbReference>
<dbReference type="Pfam" id="PF04055">
    <property type="entry name" value="Radical_SAM"/>
    <property type="match status" value="1"/>
</dbReference>
<feature type="binding site" evidence="13 14">
    <location>
        <position position="88"/>
    </location>
    <ligand>
        <name>[4Fe-4S] cluster</name>
        <dbReference type="ChEBI" id="CHEBI:49883"/>
        <note>4Fe-4S-S-AdoMet</note>
    </ligand>
</feature>
<evidence type="ECO:0000256" key="13">
    <source>
        <dbReference type="HAMAP-Rule" id="MF_01694"/>
    </source>
</evidence>
<dbReference type="SMART" id="SM00876">
    <property type="entry name" value="BATS"/>
    <property type="match status" value="1"/>
</dbReference>
<feature type="binding site" evidence="13 14">
    <location>
        <position position="292"/>
    </location>
    <ligand>
        <name>[2Fe-2S] cluster</name>
        <dbReference type="ChEBI" id="CHEBI:190135"/>
    </ligand>
</feature>
<dbReference type="HAMAP" id="MF_01694">
    <property type="entry name" value="BioB"/>
    <property type="match status" value="1"/>
</dbReference>
<dbReference type="PANTHER" id="PTHR22976:SF2">
    <property type="entry name" value="BIOTIN SYNTHASE, MITOCHONDRIAL"/>
    <property type="match status" value="1"/>
</dbReference>
<dbReference type="Gene3D" id="3.20.20.70">
    <property type="entry name" value="Aldolase class I"/>
    <property type="match status" value="1"/>
</dbReference>
<dbReference type="SFLD" id="SFLDS00029">
    <property type="entry name" value="Radical_SAM"/>
    <property type="match status" value="1"/>
</dbReference>
<keyword evidence="7 13" id="KW-0001">2Fe-2S</keyword>
<feature type="domain" description="Radical SAM core" evidence="15">
    <location>
        <begin position="70"/>
        <end position="297"/>
    </location>
</feature>
<keyword evidence="4 13" id="KW-0004">4Fe-4S</keyword>
<evidence type="ECO:0000256" key="2">
    <source>
        <dbReference type="ARBA" id="ARBA00010765"/>
    </source>
</evidence>
<comment type="cofactor">
    <cofactor evidence="13 14">
        <name>[4Fe-4S] cluster</name>
        <dbReference type="ChEBI" id="CHEBI:49883"/>
    </cofactor>
    <text evidence="13 14">Binds 1 [4Fe-4S] cluster. The cluster is coordinated with 3 cysteines and an exchangeable S-adenosyl-L-methionine.</text>
</comment>
<proteinExistence type="inferred from homology"/>
<dbReference type="HOGENOM" id="CLU_033172_2_1_12"/>
<keyword evidence="10 13" id="KW-0408">Iron</keyword>
<comment type="caution">
    <text evidence="13">Lacks conserved residue(s) required for the propagation of feature annotation.</text>
</comment>
<feature type="binding site" evidence="13 14">
    <location>
        <position position="222"/>
    </location>
    <ligand>
        <name>[2Fe-2S] cluster</name>
        <dbReference type="ChEBI" id="CHEBI:190135"/>
    </ligand>
</feature>
<dbReference type="InterPro" id="IPR024177">
    <property type="entry name" value="Biotin_synthase"/>
</dbReference>
<evidence type="ECO:0000256" key="11">
    <source>
        <dbReference type="ARBA" id="ARBA00023014"/>
    </source>
</evidence>
<evidence type="ECO:0000256" key="6">
    <source>
        <dbReference type="ARBA" id="ARBA00022691"/>
    </source>
</evidence>
<evidence type="ECO:0000313" key="17">
    <source>
        <dbReference type="Proteomes" id="UP000001296"/>
    </source>
</evidence>
<comment type="catalytic activity">
    <reaction evidence="12 13">
        <text>(4R,5S)-dethiobiotin + (sulfur carrier)-SH + 2 reduced [2Fe-2S]-[ferredoxin] + 2 S-adenosyl-L-methionine = (sulfur carrier)-H + biotin + 2 5'-deoxyadenosine + 2 L-methionine + 2 oxidized [2Fe-2S]-[ferredoxin]</text>
        <dbReference type="Rhea" id="RHEA:22060"/>
        <dbReference type="Rhea" id="RHEA-COMP:10000"/>
        <dbReference type="Rhea" id="RHEA-COMP:10001"/>
        <dbReference type="Rhea" id="RHEA-COMP:14737"/>
        <dbReference type="Rhea" id="RHEA-COMP:14739"/>
        <dbReference type="ChEBI" id="CHEBI:17319"/>
        <dbReference type="ChEBI" id="CHEBI:29917"/>
        <dbReference type="ChEBI" id="CHEBI:33737"/>
        <dbReference type="ChEBI" id="CHEBI:33738"/>
        <dbReference type="ChEBI" id="CHEBI:57586"/>
        <dbReference type="ChEBI" id="CHEBI:57844"/>
        <dbReference type="ChEBI" id="CHEBI:59789"/>
        <dbReference type="ChEBI" id="CHEBI:64428"/>
        <dbReference type="ChEBI" id="CHEBI:149473"/>
        <dbReference type="EC" id="2.8.1.6"/>
    </reaction>
</comment>
<comment type="cofactor">
    <cofactor evidence="13">
        <name>[2Fe-2S] cluster</name>
        <dbReference type="ChEBI" id="CHEBI:190135"/>
    </cofactor>
    <text evidence="13">Binds 1 [2Fe-2S] cluster. The cluster is coordinated with 3 cysteines and 1 arginine.</text>
</comment>
<evidence type="ECO:0000313" key="16">
    <source>
        <dbReference type="EMBL" id="ADN02155.1"/>
    </source>
</evidence>
<keyword evidence="8 13" id="KW-0479">Metal-binding</keyword>
<dbReference type="CDD" id="cd01335">
    <property type="entry name" value="Radical_SAM"/>
    <property type="match status" value="1"/>
</dbReference>
<dbReference type="KEGG" id="sta:STHERM_c12140"/>
<dbReference type="SFLD" id="SFLDG01060">
    <property type="entry name" value="BATS_domain_containing"/>
    <property type="match status" value="1"/>
</dbReference>
<dbReference type="GO" id="GO:0005506">
    <property type="term" value="F:iron ion binding"/>
    <property type="evidence" value="ECO:0007669"/>
    <property type="project" value="UniProtKB-UniRule"/>
</dbReference>
<feature type="binding site" evidence="13 14">
    <location>
        <position position="95"/>
    </location>
    <ligand>
        <name>[4Fe-4S] cluster</name>
        <dbReference type="ChEBI" id="CHEBI:49883"/>
        <note>4Fe-4S-S-AdoMet</note>
    </ligand>
</feature>
<evidence type="ECO:0000256" key="3">
    <source>
        <dbReference type="ARBA" id="ARBA00012236"/>
    </source>
</evidence>
<dbReference type="SFLD" id="SFLDG01278">
    <property type="entry name" value="biotin_synthase_like"/>
    <property type="match status" value="1"/>
</dbReference>
<keyword evidence="5 13" id="KW-0808">Transferase</keyword>
<dbReference type="SMART" id="SM00729">
    <property type="entry name" value="Elp3"/>
    <property type="match status" value="1"/>
</dbReference>
<evidence type="ECO:0000256" key="7">
    <source>
        <dbReference type="ARBA" id="ARBA00022714"/>
    </source>
</evidence>
<evidence type="ECO:0000256" key="1">
    <source>
        <dbReference type="ARBA" id="ARBA00004942"/>
    </source>
</evidence>
<reference key="1">
    <citation type="submission" date="2009-08" db="EMBL/GenBank/DDBJ databases">
        <title>The genome sequence of Spirochaeta thermophila DSM6192.</title>
        <authorList>
            <person name="Angelov A."/>
            <person name="Mientus M."/>
            <person name="Wittenberg S."/>
            <person name="Lehmann R."/>
            <person name="Liesegang H."/>
            <person name="Daniel R."/>
            <person name="Liebl W."/>
        </authorList>
    </citation>
    <scope>NUCLEOTIDE SEQUENCE</scope>
    <source>
        <strain>DSM 6192</strain>
    </source>
</reference>
<dbReference type="GO" id="GO:0051537">
    <property type="term" value="F:2 iron, 2 sulfur cluster binding"/>
    <property type="evidence" value="ECO:0007669"/>
    <property type="project" value="UniProtKB-KW"/>
</dbReference>
<dbReference type="InterPro" id="IPR002684">
    <property type="entry name" value="Biotin_synth/BioAB"/>
</dbReference>
<evidence type="ECO:0000256" key="9">
    <source>
        <dbReference type="ARBA" id="ARBA00022756"/>
    </source>
</evidence>
<dbReference type="Proteomes" id="UP000001296">
    <property type="component" value="Chromosome"/>
</dbReference>
<dbReference type="eggNOG" id="COG0502">
    <property type="taxonomic scope" value="Bacteria"/>
</dbReference>